<dbReference type="Gene3D" id="2.60.40.10">
    <property type="entry name" value="Immunoglobulins"/>
    <property type="match status" value="1"/>
</dbReference>
<dbReference type="STRING" id="41427.A0A182JF46"/>
<evidence type="ECO:0000256" key="5">
    <source>
        <dbReference type="ARBA" id="ARBA00023319"/>
    </source>
</evidence>
<evidence type="ECO:0000256" key="1">
    <source>
        <dbReference type="ARBA" id="ARBA00004479"/>
    </source>
</evidence>
<dbReference type="InterPro" id="IPR013106">
    <property type="entry name" value="Ig_V-set"/>
</dbReference>
<dbReference type="VEuPathDB" id="VectorBase:AATE016912"/>
<reference evidence="6" key="1">
    <citation type="submission" date="2022-08" db="UniProtKB">
        <authorList>
            <consortium name="EnsemblMetazoa"/>
        </authorList>
    </citation>
    <scope>IDENTIFICATION</scope>
    <source>
        <strain evidence="6">EBRO</strain>
    </source>
</reference>
<dbReference type="InterPro" id="IPR003599">
    <property type="entry name" value="Ig_sub"/>
</dbReference>
<keyword evidence="2" id="KW-0472">Membrane</keyword>
<dbReference type="InterPro" id="IPR013783">
    <property type="entry name" value="Ig-like_fold"/>
</dbReference>
<dbReference type="AlphaFoldDB" id="A0A182JF46"/>
<evidence type="ECO:0000313" key="6">
    <source>
        <dbReference type="EnsemblMetazoa" id="AATE016912-PA.1"/>
    </source>
</evidence>
<organism evidence="6">
    <name type="scientific">Anopheles atroparvus</name>
    <name type="common">European mosquito</name>
    <dbReference type="NCBI Taxonomy" id="41427"/>
    <lineage>
        <taxon>Eukaryota</taxon>
        <taxon>Metazoa</taxon>
        <taxon>Ecdysozoa</taxon>
        <taxon>Arthropoda</taxon>
        <taxon>Hexapoda</taxon>
        <taxon>Insecta</taxon>
        <taxon>Pterygota</taxon>
        <taxon>Neoptera</taxon>
        <taxon>Endopterygota</taxon>
        <taxon>Diptera</taxon>
        <taxon>Nematocera</taxon>
        <taxon>Culicoidea</taxon>
        <taxon>Culicidae</taxon>
        <taxon>Anophelinae</taxon>
        <taxon>Anopheles</taxon>
    </lineage>
</organism>
<dbReference type="SUPFAM" id="SSF48726">
    <property type="entry name" value="Immunoglobulin"/>
    <property type="match status" value="1"/>
</dbReference>
<dbReference type="GO" id="GO:0005886">
    <property type="term" value="C:plasma membrane"/>
    <property type="evidence" value="ECO:0007669"/>
    <property type="project" value="TreeGrafter"/>
</dbReference>
<keyword evidence="5" id="KW-0393">Immunoglobulin domain</keyword>
<dbReference type="PANTHER" id="PTHR11640:SF136">
    <property type="entry name" value="NEPHRIN"/>
    <property type="match status" value="1"/>
</dbReference>
<dbReference type="InterPro" id="IPR051275">
    <property type="entry name" value="Cell_adhesion_signaling"/>
</dbReference>
<dbReference type="InterPro" id="IPR007110">
    <property type="entry name" value="Ig-like_dom"/>
</dbReference>
<protein>
    <submittedName>
        <fullName evidence="6">Ig-like domain-containing protein</fullName>
    </submittedName>
</protein>
<name>A0A182JF46_ANOAO</name>
<dbReference type="Pfam" id="PF07686">
    <property type="entry name" value="V-set"/>
    <property type="match status" value="1"/>
</dbReference>
<dbReference type="GO" id="GO:0098609">
    <property type="term" value="P:cell-cell adhesion"/>
    <property type="evidence" value="ECO:0007669"/>
    <property type="project" value="TreeGrafter"/>
</dbReference>
<dbReference type="GO" id="GO:0050839">
    <property type="term" value="F:cell adhesion molecule binding"/>
    <property type="evidence" value="ECO:0007669"/>
    <property type="project" value="TreeGrafter"/>
</dbReference>
<dbReference type="PROSITE" id="PS50835">
    <property type="entry name" value="IG_LIKE"/>
    <property type="match status" value="1"/>
</dbReference>
<dbReference type="EnsemblMetazoa" id="AATE016912-RA">
    <property type="protein sequence ID" value="AATE016912-PA.1"/>
    <property type="gene ID" value="AATE016912"/>
</dbReference>
<dbReference type="PANTHER" id="PTHR11640">
    <property type="entry name" value="NEPHRIN"/>
    <property type="match status" value="1"/>
</dbReference>
<accession>A0A182JF46</accession>
<evidence type="ECO:0000256" key="4">
    <source>
        <dbReference type="ARBA" id="ARBA00023180"/>
    </source>
</evidence>
<comment type="subcellular location">
    <subcellularLocation>
        <location evidence="1">Membrane</location>
        <topology evidence="1">Single-pass type I membrane protein</topology>
    </subcellularLocation>
</comment>
<evidence type="ECO:0000256" key="3">
    <source>
        <dbReference type="ARBA" id="ARBA00023157"/>
    </source>
</evidence>
<keyword evidence="3" id="KW-1015">Disulfide bond</keyword>
<evidence type="ECO:0000256" key="2">
    <source>
        <dbReference type="ARBA" id="ARBA00023136"/>
    </source>
</evidence>
<sequence>MGSSSTLPLFLQCGAEQQKFRTKPVDLVVPEGSDALLRCEIHNAAGSVQWTKDGFALGFTQSIPGYPRYSVLGDSSQGIYNLRIVNVTLDDDAEYQCQVGPYMHHILIRATAKLTVIEARVHCAADSFAAISSISSPLRPNMGWVCVTLLQQSCSQKMEKAAHSNAARWTMEVKNTTRGTQSAAEVGVEDLLHAMLHPPVEATEGKL</sequence>
<keyword evidence="4" id="KW-0325">Glycoprotein</keyword>
<dbReference type="InterPro" id="IPR036179">
    <property type="entry name" value="Ig-like_dom_sf"/>
</dbReference>
<dbReference type="SMART" id="SM00409">
    <property type="entry name" value="IG"/>
    <property type="match status" value="1"/>
</dbReference>
<dbReference type="GO" id="GO:0005911">
    <property type="term" value="C:cell-cell junction"/>
    <property type="evidence" value="ECO:0007669"/>
    <property type="project" value="TreeGrafter"/>
</dbReference>
<proteinExistence type="predicted"/>